<sequence>MTKKFTEEEYQKIAEIADKTIKGIYFGSSPVRNFWNELSDSLVGEKYFLCTYGKEIFAIANPATRDWAHEQFVEKEKKYYWTTKNKDKNGNVMYLKRDPSGSIERVPHAFHGENERLTEPEVIAEGYNPDYYEKEEVE</sequence>
<gene>
    <name evidence="1" type="ORF">R55214_HHFBAMCI_01702</name>
</gene>
<name>A0ABN9Z0B5_9LACO</name>
<reference evidence="1 2" key="1">
    <citation type="submission" date="2023-10" db="EMBL/GenBank/DDBJ databases">
        <authorList>
            <person name="Botero Cardona J."/>
        </authorList>
    </citation>
    <scope>NUCLEOTIDE SEQUENCE [LARGE SCALE GENOMIC DNA]</scope>
    <source>
        <strain evidence="1 2">R-55214</strain>
    </source>
</reference>
<protein>
    <submittedName>
        <fullName evidence="1">Uncharacterized protein</fullName>
    </submittedName>
</protein>
<dbReference type="RefSeq" id="WP_338348606.1">
    <property type="nucleotide sequence ID" value="NZ_CAUZMB010000025.1"/>
</dbReference>
<comment type="caution">
    <text evidence="1">The sequence shown here is derived from an EMBL/GenBank/DDBJ whole genome shotgun (WGS) entry which is preliminary data.</text>
</comment>
<keyword evidence="2" id="KW-1185">Reference proteome</keyword>
<dbReference type="Proteomes" id="UP001314166">
    <property type="component" value="Unassembled WGS sequence"/>
</dbReference>
<evidence type="ECO:0000313" key="2">
    <source>
        <dbReference type="Proteomes" id="UP001314166"/>
    </source>
</evidence>
<evidence type="ECO:0000313" key="1">
    <source>
        <dbReference type="EMBL" id="CAK1255311.1"/>
    </source>
</evidence>
<proteinExistence type="predicted"/>
<dbReference type="EMBL" id="CAUZMB010000025">
    <property type="protein sequence ID" value="CAK1255311.1"/>
    <property type="molecule type" value="Genomic_DNA"/>
</dbReference>
<accession>A0ABN9Z0B5</accession>
<organism evidence="1 2">
    <name type="scientific">Fructobacillus evanidus</name>
    <dbReference type="NCBI Taxonomy" id="3064281"/>
    <lineage>
        <taxon>Bacteria</taxon>
        <taxon>Bacillati</taxon>
        <taxon>Bacillota</taxon>
        <taxon>Bacilli</taxon>
        <taxon>Lactobacillales</taxon>
        <taxon>Lactobacillaceae</taxon>
        <taxon>Fructobacillus</taxon>
    </lineage>
</organism>